<accession>A0A7S0GDM6</accession>
<dbReference type="AlphaFoldDB" id="A0A7S0GDM6"/>
<dbReference type="EMBL" id="HBEL01020171">
    <property type="protein sequence ID" value="CAD8413327.1"/>
    <property type="molecule type" value="Transcribed_RNA"/>
</dbReference>
<sequence>MPRPTWDTDGHRHGMDDDDFRDFDRETVDDPVGPSERNKTHSYLKRRPKNNPAIDPLALQRVYNNFQDSKSSKSRTASKVGKSARPDGFLPRTDGTEPDIKKVQGTPEIARRSGVDCGGAKLLILSSRRLYSIPASKDAISLQGYDA</sequence>
<evidence type="ECO:0000313" key="2">
    <source>
        <dbReference type="EMBL" id="CAD8413327.1"/>
    </source>
</evidence>
<reference evidence="2" key="1">
    <citation type="submission" date="2021-01" db="EMBL/GenBank/DDBJ databases">
        <authorList>
            <person name="Corre E."/>
            <person name="Pelletier E."/>
            <person name="Niang G."/>
            <person name="Scheremetjew M."/>
            <person name="Finn R."/>
            <person name="Kale V."/>
            <person name="Holt S."/>
            <person name="Cochrane G."/>
            <person name="Meng A."/>
            <person name="Brown T."/>
            <person name="Cohen L."/>
        </authorList>
    </citation>
    <scope>NUCLEOTIDE SEQUENCE</scope>
    <source>
        <strain evidence="2">CCAP1064/1</strain>
    </source>
</reference>
<feature type="compositionally biased region" description="Polar residues" evidence="1">
    <location>
        <begin position="62"/>
        <end position="77"/>
    </location>
</feature>
<feature type="region of interest" description="Disordered" evidence="1">
    <location>
        <begin position="1"/>
        <end position="101"/>
    </location>
</feature>
<feature type="compositionally biased region" description="Basic residues" evidence="1">
    <location>
        <begin position="40"/>
        <end position="49"/>
    </location>
</feature>
<gene>
    <name evidence="2" type="ORF">PINE0816_LOCUS9457</name>
</gene>
<feature type="compositionally biased region" description="Basic and acidic residues" evidence="1">
    <location>
        <begin position="1"/>
        <end position="15"/>
    </location>
</feature>
<proteinExistence type="predicted"/>
<protein>
    <submittedName>
        <fullName evidence="2">Uncharacterized protein</fullName>
    </submittedName>
</protein>
<name>A0A7S0GDM6_9STRA</name>
<organism evidence="2">
    <name type="scientific">Proboscia inermis</name>
    <dbReference type="NCBI Taxonomy" id="420281"/>
    <lineage>
        <taxon>Eukaryota</taxon>
        <taxon>Sar</taxon>
        <taxon>Stramenopiles</taxon>
        <taxon>Ochrophyta</taxon>
        <taxon>Bacillariophyta</taxon>
        <taxon>Coscinodiscophyceae</taxon>
        <taxon>Rhizosoleniophycidae</taxon>
        <taxon>Rhizosoleniales</taxon>
        <taxon>Rhizosoleniaceae</taxon>
        <taxon>Proboscia</taxon>
    </lineage>
</organism>
<evidence type="ECO:0000256" key="1">
    <source>
        <dbReference type="SAM" id="MobiDB-lite"/>
    </source>
</evidence>